<dbReference type="InterPro" id="IPR027385">
    <property type="entry name" value="Beta-barrel_OMP"/>
</dbReference>
<dbReference type="AlphaFoldDB" id="A0A938XZ13"/>
<proteinExistence type="predicted"/>
<evidence type="ECO:0000256" key="1">
    <source>
        <dbReference type="ARBA" id="ARBA00022729"/>
    </source>
</evidence>
<organism evidence="3 4">
    <name type="scientific">Halanaerobacter jeridensis</name>
    <dbReference type="NCBI Taxonomy" id="706427"/>
    <lineage>
        <taxon>Bacteria</taxon>
        <taxon>Bacillati</taxon>
        <taxon>Bacillota</taxon>
        <taxon>Clostridia</taxon>
        <taxon>Halanaerobiales</taxon>
        <taxon>Halobacteroidaceae</taxon>
        <taxon>Halanaerobacter</taxon>
    </lineage>
</organism>
<dbReference type="Proteomes" id="UP000774000">
    <property type="component" value="Unassembled WGS sequence"/>
</dbReference>
<dbReference type="Pfam" id="PF13505">
    <property type="entry name" value="OMP_b-brl"/>
    <property type="match status" value="1"/>
</dbReference>
<keyword evidence="1" id="KW-0732">Signal</keyword>
<dbReference type="Gene3D" id="2.40.160.20">
    <property type="match status" value="1"/>
</dbReference>
<evidence type="ECO:0000313" key="3">
    <source>
        <dbReference type="EMBL" id="MBM7557910.1"/>
    </source>
</evidence>
<feature type="domain" description="Outer membrane protein beta-barrel" evidence="2">
    <location>
        <begin position="29"/>
        <end position="222"/>
    </location>
</feature>
<name>A0A938XZ13_9FIRM</name>
<reference evidence="3" key="1">
    <citation type="submission" date="2021-01" db="EMBL/GenBank/DDBJ databases">
        <title>Genomic Encyclopedia of Type Strains, Phase IV (KMG-IV): sequencing the most valuable type-strain genomes for metagenomic binning, comparative biology and taxonomic classification.</title>
        <authorList>
            <person name="Goeker M."/>
        </authorList>
    </citation>
    <scope>NUCLEOTIDE SEQUENCE</scope>
    <source>
        <strain evidence="3">DSM 23230</strain>
    </source>
</reference>
<sequence length="222" mass="24288">MKKMILLVLMMIVVSSVVVEAKGKGGSIEIVGGAKVAKLDYALKINGNEVDWSKQSEAVIDNLSKPTGVYLGGIYWVTNNKGIEIGVSSLGSSFSGTIDGKATEKTNEFIEIYGKYNYQANQYFRFNAGLTYCSFSEEDKIAAENFSEVVEEGSGVGLNVGAGMKLPVTDNLSLTGEVNYSLLNIMIDQGYDHNKDKLVRLDYDREYVLNPLAAKIGISYRF</sequence>
<keyword evidence="4" id="KW-1185">Reference proteome</keyword>
<dbReference type="SUPFAM" id="SSF56925">
    <property type="entry name" value="OMPA-like"/>
    <property type="match status" value="1"/>
</dbReference>
<accession>A0A938XZ13</accession>
<evidence type="ECO:0000313" key="4">
    <source>
        <dbReference type="Proteomes" id="UP000774000"/>
    </source>
</evidence>
<protein>
    <submittedName>
        <fullName evidence="3">Outer membrane protein W</fullName>
    </submittedName>
</protein>
<comment type="caution">
    <text evidence="3">The sequence shown here is derived from an EMBL/GenBank/DDBJ whole genome shotgun (WGS) entry which is preliminary data.</text>
</comment>
<dbReference type="EMBL" id="JAFBDQ010000019">
    <property type="protein sequence ID" value="MBM7557910.1"/>
    <property type="molecule type" value="Genomic_DNA"/>
</dbReference>
<evidence type="ECO:0000259" key="2">
    <source>
        <dbReference type="Pfam" id="PF13505"/>
    </source>
</evidence>
<dbReference type="InterPro" id="IPR011250">
    <property type="entry name" value="OMP/PagP_B-barrel"/>
</dbReference>
<gene>
    <name evidence="3" type="ORF">JOC47_002778</name>
</gene>
<dbReference type="RefSeq" id="WP_204702801.1">
    <property type="nucleotide sequence ID" value="NZ_JAFBDQ010000019.1"/>
</dbReference>